<evidence type="ECO:0000256" key="5">
    <source>
        <dbReference type="ARBA" id="ARBA00021528"/>
    </source>
</evidence>
<evidence type="ECO:0000313" key="10">
    <source>
        <dbReference type="EMBL" id="AMO67531.1"/>
    </source>
</evidence>
<comment type="similarity">
    <text evidence="3">Belongs to the phosphate acetyltransferase and butyryltransferase family.</text>
</comment>
<dbReference type="EMBL" id="CP014544">
    <property type="protein sequence ID" value="AMO67531.1"/>
    <property type="molecule type" value="Genomic_DNA"/>
</dbReference>
<dbReference type="EC" id="2.3.1.8" evidence="4"/>
<dbReference type="Proteomes" id="UP000074119">
    <property type="component" value="Chromosome"/>
</dbReference>
<gene>
    <name evidence="10" type="ORF">AZF00_04115</name>
</gene>
<dbReference type="STRING" id="1470434.AZF00_04115"/>
<dbReference type="NCBIfam" id="NF007233">
    <property type="entry name" value="PRK09653.1"/>
    <property type="match status" value="1"/>
</dbReference>
<proteinExistence type="inferred from homology"/>
<keyword evidence="6 10" id="KW-0808">Transferase</keyword>
<dbReference type="PIRSF" id="PIRSF000428">
    <property type="entry name" value="P_Ac_trans"/>
    <property type="match status" value="1"/>
</dbReference>
<dbReference type="PANTHER" id="PTHR43356">
    <property type="entry name" value="PHOSPHATE ACETYLTRANSFERASE"/>
    <property type="match status" value="1"/>
</dbReference>
<dbReference type="NCBIfam" id="TIGR00651">
    <property type="entry name" value="pta"/>
    <property type="match status" value="1"/>
</dbReference>
<dbReference type="InterPro" id="IPR050500">
    <property type="entry name" value="Phos_Acetyltrans/Butyryltrans"/>
</dbReference>
<protein>
    <recommendedName>
        <fullName evidence="5">Phosphate acetyltransferase</fullName>
        <ecNumber evidence="4">2.3.1.8</ecNumber>
    </recommendedName>
    <alternativeName>
        <fullName evidence="8">Phosphotransacetylase</fullName>
    </alternativeName>
</protein>
<comment type="catalytic activity">
    <reaction evidence="1">
        <text>acetyl-CoA + phosphate = acetyl phosphate + CoA</text>
        <dbReference type="Rhea" id="RHEA:19521"/>
        <dbReference type="ChEBI" id="CHEBI:22191"/>
        <dbReference type="ChEBI" id="CHEBI:43474"/>
        <dbReference type="ChEBI" id="CHEBI:57287"/>
        <dbReference type="ChEBI" id="CHEBI:57288"/>
        <dbReference type="EC" id="2.3.1.8"/>
    </reaction>
</comment>
<dbReference type="SUPFAM" id="SSF53659">
    <property type="entry name" value="Isocitrate/Isopropylmalate dehydrogenase-like"/>
    <property type="match status" value="1"/>
</dbReference>
<keyword evidence="7" id="KW-0012">Acyltransferase</keyword>
<dbReference type="RefSeq" id="WP_008246146.1">
    <property type="nucleotide sequence ID" value="NZ_CP014544.1"/>
</dbReference>
<dbReference type="AlphaFoldDB" id="A0A127M2U8"/>
<evidence type="ECO:0000256" key="4">
    <source>
        <dbReference type="ARBA" id="ARBA00012707"/>
    </source>
</evidence>
<comment type="pathway">
    <text evidence="2">Metabolic intermediate biosynthesis; acetyl-CoA biosynthesis; acetyl-CoA from acetate: step 2/2.</text>
</comment>
<evidence type="ECO:0000256" key="6">
    <source>
        <dbReference type="ARBA" id="ARBA00022679"/>
    </source>
</evidence>
<evidence type="ECO:0000313" key="11">
    <source>
        <dbReference type="Proteomes" id="UP000074119"/>
    </source>
</evidence>
<dbReference type="Gene3D" id="3.40.50.10750">
    <property type="entry name" value="Isocitrate/Isopropylmalate dehydrogenase-like"/>
    <property type="match status" value="1"/>
</dbReference>
<evidence type="ECO:0000256" key="1">
    <source>
        <dbReference type="ARBA" id="ARBA00000705"/>
    </source>
</evidence>
<evidence type="ECO:0000259" key="9">
    <source>
        <dbReference type="Pfam" id="PF01515"/>
    </source>
</evidence>
<evidence type="ECO:0000256" key="7">
    <source>
        <dbReference type="ARBA" id="ARBA00023315"/>
    </source>
</evidence>
<dbReference type="GO" id="GO:0008959">
    <property type="term" value="F:phosphate acetyltransferase activity"/>
    <property type="evidence" value="ECO:0007669"/>
    <property type="project" value="UniProtKB-EC"/>
</dbReference>
<dbReference type="InterPro" id="IPR042113">
    <property type="entry name" value="P_AcTrfase_dom1"/>
</dbReference>
<evidence type="ECO:0000256" key="8">
    <source>
        <dbReference type="ARBA" id="ARBA00031108"/>
    </source>
</evidence>
<organism evidence="10 11">
    <name type="scientific">Zhongshania aliphaticivorans</name>
    <dbReference type="NCBI Taxonomy" id="1470434"/>
    <lineage>
        <taxon>Bacteria</taxon>
        <taxon>Pseudomonadati</taxon>
        <taxon>Pseudomonadota</taxon>
        <taxon>Gammaproteobacteria</taxon>
        <taxon>Cellvibrionales</taxon>
        <taxon>Spongiibacteraceae</taxon>
        <taxon>Zhongshania</taxon>
    </lineage>
</organism>
<dbReference type="Gene3D" id="3.40.50.10950">
    <property type="match status" value="1"/>
</dbReference>
<dbReference type="Pfam" id="PF01515">
    <property type="entry name" value="PTA_PTB"/>
    <property type="match status" value="1"/>
</dbReference>
<accession>A0A127M2U8</accession>
<dbReference type="KEGG" id="zal:AZF00_04115"/>
<dbReference type="InterPro" id="IPR012147">
    <property type="entry name" value="P_Ac_Bu_trans"/>
</dbReference>
<sequence length="321" mass="33661">MTGIIHQLRHAAMTNRKRILLPESADPRVMQAAAELAAQNIVQIVFITLPDGVLTAPKGVEVFSELSDANDWRERAAAALTEFRAAKGMTLDKARVALENPLLLAALLVRLGYADGCVAGSIATTADVLRAGIQGLGLAKGAKQVSSIFIMELRDGRLLSFGDCAVNPDPDSVALADIAICSAKSHELLTGQTPSVALLSFSTRGSAEHPNVEKVRAALEHVQVACPELAVDGEMQFDAALVPEIAQKKAPNSVVAGKANVFIFPDLNAGNIGYKIAERIGGAKAIGPVLQGFAKPWMDLSRGCSAEDIANVAVIAAVLAK</sequence>
<dbReference type="InterPro" id="IPR042112">
    <property type="entry name" value="P_AcTrfase_dom2"/>
</dbReference>
<name>A0A127M2U8_9GAMM</name>
<evidence type="ECO:0000256" key="2">
    <source>
        <dbReference type="ARBA" id="ARBA00004989"/>
    </source>
</evidence>
<dbReference type="PANTHER" id="PTHR43356:SF3">
    <property type="entry name" value="PHOSPHATE ACETYLTRANSFERASE"/>
    <property type="match status" value="1"/>
</dbReference>
<feature type="domain" description="Phosphate acetyl/butaryl transferase" evidence="9">
    <location>
        <begin position="5"/>
        <end position="317"/>
    </location>
</feature>
<dbReference type="InterPro" id="IPR004614">
    <property type="entry name" value="P_AcTrfase"/>
</dbReference>
<dbReference type="InterPro" id="IPR002505">
    <property type="entry name" value="PTA_PTB"/>
</dbReference>
<reference evidence="10 11" key="1">
    <citation type="submission" date="2015-12" db="EMBL/GenBank/DDBJ databases">
        <authorList>
            <person name="Shamseldin A."/>
            <person name="Moawad H."/>
            <person name="Abd El-Rahim W.M."/>
            <person name="Sadowsky M.J."/>
        </authorList>
    </citation>
    <scope>NUCLEOTIDE SEQUENCE [LARGE SCALE GENOMIC DNA]</scope>
    <source>
        <strain evidence="10 11">SM2</strain>
    </source>
</reference>
<evidence type="ECO:0000256" key="3">
    <source>
        <dbReference type="ARBA" id="ARBA00005656"/>
    </source>
</evidence>